<dbReference type="EMBL" id="WUUU01000007">
    <property type="protein sequence ID" value="MXR19527.1"/>
    <property type="molecule type" value="Genomic_DNA"/>
</dbReference>
<dbReference type="OrthoDB" id="341687at2157"/>
<dbReference type="Proteomes" id="UP000471521">
    <property type="component" value="Unassembled WGS sequence"/>
</dbReference>
<dbReference type="InterPro" id="IPR055927">
    <property type="entry name" value="DUF7504"/>
</dbReference>
<evidence type="ECO:0000313" key="1">
    <source>
        <dbReference type="EMBL" id="MXR19527.1"/>
    </source>
</evidence>
<proteinExistence type="predicted"/>
<sequence length="182" mass="19587">MSENSDAALTGPSASLDDLNPGDQALVSLAGRKFDYGRLPESAFGNLLVLSVGRNPGKIQRAIEAEGENPRSVGVVPVSGSSIDYDGPMWVADRVSPMDFTGISIQFTRAFQHSKPDEGWVLVDSVSILLMYADVDRVYRLLDSIVGACRSKNVRGVFVIDRNAVTDETANRLAGLVDTVLE</sequence>
<dbReference type="RefSeq" id="WP_159525115.1">
    <property type="nucleotide sequence ID" value="NZ_WUUU01000007.1"/>
</dbReference>
<gene>
    <name evidence="1" type="ORF">GRX66_02490</name>
</gene>
<evidence type="ECO:0008006" key="3">
    <source>
        <dbReference type="Google" id="ProtNLM"/>
    </source>
</evidence>
<reference evidence="1 2" key="1">
    <citation type="submission" date="2019-12" db="EMBL/GenBank/DDBJ databases">
        <title>Isolation and characterization of three novel carbon monoxide-oxidizing members of Halobacteria from salione crusts and soils.</title>
        <authorList>
            <person name="Myers M.R."/>
            <person name="King G.M."/>
        </authorList>
    </citation>
    <scope>NUCLEOTIDE SEQUENCE [LARGE SCALE GENOMIC DNA]</scope>
    <source>
        <strain evidence="1 2">PCN9</strain>
    </source>
</reference>
<comment type="caution">
    <text evidence="1">The sequence shown here is derived from an EMBL/GenBank/DDBJ whole genome shotgun (WGS) entry which is preliminary data.</text>
</comment>
<dbReference type="AlphaFoldDB" id="A0A6B0SEV0"/>
<evidence type="ECO:0000313" key="2">
    <source>
        <dbReference type="Proteomes" id="UP000471521"/>
    </source>
</evidence>
<organism evidence="1 2">
    <name type="scientific">Halobacterium bonnevillei</name>
    <dbReference type="NCBI Taxonomy" id="2692200"/>
    <lineage>
        <taxon>Archaea</taxon>
        <taxon>Methanobacteriati</taxon>
        <taxon>Methanobacteriota</taxon>
        <taxon>Stenosarchaea group</taxon>
        <taxon>Halobacteria</taxon>
        <taxon>Halobacteriales</taxon>
        <taxon>Halobacteriaceae</taxon>
        <taxon>Halobacterium</taxon>
    </lineage>
</organism>
<keyword evidence="2" id="KW-1185">Reference proteome</keyword>
<dbReference type="Pfam" id="PF24336">
    <property type="entry name" value="DUF7504"/>
    <property type="match status" value="1"/>
</dbReference>
<name>A0A6B0SEV0_9EURY</name>
<accession>A0A6B0SEV0</accession>
<protein>
    <recommendedName>
        <fullName evidence="3">KaiC-like domain-containing protein</fullName>
    </recommendedName>
</protein>